<evidence type="ECO:0000313" key="3">
    <source>
        <dbReference type="Proteomes" id="UP000092445"/>
    </source>
</evidence>
<sequence>MFQKCLHVYELSMHVSTGLYSFSSRRPMARRVSWCYKKKLIHIRFCIDLVISVSLLAYLSIPLAGSCGAVIVVKITHRPTPVLLDVRFHQLALHSQTTPQGCQLSFWQNVFYRFGDLFDYLDNGTE</sequence>
<organism evidence="2 3">
    <name type="scientific">Glossina pallidipes</name>
    <name type="common">Tsetse fly</name>
    <dbReference type="NCBI Taxonomy" id="7398"/>
    <lineage>
        <taxon>Eukaryota</taxon>
        <taxon>Metazoa</taxon>
        <taxon>Ecdysozoa</taxon>
        <taxon>Arthropoda</taxon>
        <taxon>Hexapoda</taxon>
        <taxon>Insecta</taxon>
        <taxon>Pterygota</taxon>
        <taxon>Neoptera</taxon>
        <taxon>Endopterygota</taxon>
        <taxon>Diptera</taxon>
        <taxon>Brachycera</taxon>
        <taxon>Muscomorpha</taxon>
        <taxon>Hippoboscoidea</taxon>
        <taxon>Glossinidae</taxon>
        <taxon>Glossina</taxon>
    </lineage>
</organism>
<keyword evidence="1" id="KW-1133">Transmembrane helix</keyword>
<dbReference type="EnsemblMetazoa" id="GPAI011456-RA">
    <property type="protein sequence ID" value="GPAI011456-PA"/>
    <property type="gene ID" value="GPAI011456"/>
</dbReference>
<keyword evidence="1" id="KW-0812">Transmembrane</keyword>
<evidence type="ECO:0000313" key="2">
    <source>
        <dbReference type="EnsemblMetazoa" id="GPAI011456-PA"/>
    </source>
</evidence>
<proteinExistence type="predicted"/>
<dbReference type="AlphaFoldDB" id="A0A1A9ZDM0"/>
<reference evidence="2" key="2">
    <citation type="submission" date="2020-05" db="UniProtKB">
        <authorList>
            <consortium name="EnsemblMetazoa"/>
        </authorList>
    </citation>
    <scope>IDENTIFICATION</scope>
    <source>
        <strain evidence="2">IAEA</strain>
    </source>
</reference>
<accession>A0A1A9ZDM0</accession>
<keyword evidence="3" id="KW-1185">Reference proteome</keyword>
<protein>
    <submittedName>
        <fullName evidence="2">Uncharacterized protein</fullName>
    </submittedName>
</protein>
<dbReference type="VEuPathDB" id="VectorBase:GPAI011456"/>
<reference evidence="3" key="1">
    <citation type="submission" date="2014-03" db="EMBL/GenBank/DDBJ databases">
        <authorList>
            <person name="Aksoy S."/>
            <person name="Warren W."/>
            <person name="Wilson R.K."/>
        </authorList>
    </citation>
    <scope>NUCLEOTIDE SEQUENCE [LARGE SCALE GENOMIC DNA]</scope>
    <source>
        <strain evidence="3">IAEA</strain>
    </source>
</reference>
<name>A0A1A9ZDM0_GLOPL</name>
<evidence type="ECO:0000256" key="1">
    <source>
        <dbReference type="SAM" id="Phobius"/>
    </source>
</evidence>
<feature type="transmembrane region" description="Helical" evidence="1">
    <location>
        <begin position="43"/>
        <end position="61"/>
    </location>
</feature>
<dbReference type="Proteomes" id="UP000092445">
    <property type="component" value="Unassembled WGS sequence"/>
</dbReference>
<keyword evidence="1" id="KW-0472">Membrane</keyword>